<organism evidence="1 2">
    <name type="scientific">Acaulospora colombiana</name>
    <dbReference type="NCBI Taxonomy" id="27376"/>
    <lineage>
        <taxon>Eukaryota</taxon>
        <taxon>Fungi</taxon>
        <taxon>Fungi incertae sedis</taxon>
        <taxon>Mucoromycota</taxon>
        <taxon>Glomeromycotina</taxon>
        <taxon>Glomeromycetes</taxon>
        <taxon>Diversisporales</taxon>
        <taxon>Acaulosporaceae</taxon>
        <taxon>Acaulospora</taxon>
    </lineage>
</organism>
<proteinExistence type="predicted"/>
<dbReference type="EMBL" id="CAJVPT010002515">
    <property type="protein sequence ID" value="CAG8482480.1"/>
    <property type="molecule type" value="Genomic_DNA"/>
</dbReference>
<sequence>MNAQSASLFTWPQTSLLSTQLDFGRLSGLSYEEGIKHKIKWSSANNPTHKQLHHLTSLTQVFPHTRRYNPTVNATKDSENHNALQSLPTTGLNTNVLIIVYQVKYLQERYPEFDIPSEFLVDTLVEESNKETNYDPYMSAQLISFGDLGQTNKFIAFPMGQTGSELCFTSMKYHEKPQGNEDIFIGQYQLDLSAISKLKFKTPIRQITTSSPITTSSHLDSISLPPLMAILDIDVETDNSVEKRLKALTLDAVPGLVSGSTLDQMHVAFNPMLYGEAAIVDAGGGVHLWRAERNQQPLSNVNKFEVESIKSSQAWDYAELPDLWRACEFAAHPRCLLVASRETVDLLDFRVTVSNKTTNLFSASDGDQIFAFQRVPAINTFQSILATRNSVVLLDQRYPNRTLLKWIHHNDKPTGLSTIVDGKTTDFPISIPSFHEHPTFSRSKYLRPTLANQQRLYQSTEEKQPLKLPPLASVLLLRNDAKYWESDVIENPVMCFSAIQLSHTGALYSQDFCLSRESDFLPVQDKLFKTDDTQIIKMPDSVMALQVLADKDLGINPEMQLKRHRIWPFDRIWNYAAREFRFPFYNDTNSKALGIYSAFLSWESVETYFKDYAQSTGFGMGNYSKILMDLDLKDFALVHGMSPFVVKSMAIKYL</sequence>
<dbReference type="Proteomes" id="UP000789525">
    <property type="component" value="Unassembled WGS sequence"/>
</dbReference>
<evidence type="ECO:0000313" key="1">
    <source>
        <dbReference type="EMBL" id="CAG8482480.1"/>
    </source>
</evidence>
<name>A0ACA9KMD8_9GLOM</name>
<keyword evidence="2" id="KW-1185">Reference proteome</keyword>
<reference evidence="1" key="1">
    <citation type="submission" date="2021-06" db="EMBL/GenBank/DDBJ databases">
        <authorList>
            <person name="Kallberg Y."/>
            <person name="Tangrot J."/>
            <person name="Rosling A."/>
        </authorList>
    </citation>
    <scope>NUCLEOTIDE SEQUENCE</scope>
    <source>
        <strain evidence="1">CL356</strain>
    </source>
</reference>
<gene>
    <name evidence="1" type="ORF">ACOLOM_LOCUS2035</name>
</gene>
<comment type="caution">
    <text evidence="1">The sequence shown here is derived from an EMBL/GenBank/DDBJ whole genome shotgun (WGS) entry which is preliminary data.</text>
</comment>
<protein>
    <submittedName>
        <fullName evidence="1">2348_t:CDS:1</fullName>
    </submittedName>
</protein>
<evidence type="ECO:0000313" key="2">
    <source>
        <dbReference type="Proteomes" id="UP000789525"/>
    </source>
</evidence>
<accession>A0ACA9KMD8</accession>